<evidence type="ECO:0000256" key="7">
    <source>
        <dbReference type="ARBA" id="ARBA00023014"/>
    </source>
</evidence>
<dbReference type="InterPro" id="IPR000385">
    <property type="entry name" value="MoaA_NifB_PqqE_Fe-S-bd_CS"/>
</dbReference>
<comment type="cofactor">
    <cofactor evidence="12">
        <name>[4Fe-4S] cluster</name>
        <dbReference type="ChEBI" id="CHEBI:49883"/>
    </cofactor>
    <text evidence="12">Binds 2 [4Fe-4S] clusters. Binds 1 [4Fe-4S] cluster coordinated with 3 cysteines and an exchangeable S-adenosyl-L-methionine and 1 [4Fe-4S] cluster coordinated with 3 cysteines and the GTP-derived substrate.</text>
</comment>
<dbReference type="AlphaFoldDB" id="A0A975KBA1"/>
<dbReference type="SMART" id="SM00729">
    <property type="entry name" value="Elp3"/>
    <property type="match status" value="1"/>
</dbReference>
<dbReference type="CDD" id="cd01335">
    <property type="entry name" value="Radical_SAM"/>
    <property type="match status" value="1"/>
</dbReference>
<dbReference type="InterPro" id="IPR013785">
    <property type="entry name" value="Aldolase_TIM"/>
</dbReference>
<dbReference type="InterPro" id="IPR007197">
    <property type="entry name" value="rSAM"/>
</dbReference>
<feature type="binding site" evidence="12">
    <location>
        <position position="201"/>
    </location>
    <ligand>
        <name>S-adenosyl-L-methionine</name>
        <dbReference type="ChEBI" id="CHEBI:59789"/>
    </ligand>
</feature>
<dbReference type="SUPFAM" id="SSF102114">
    <property type="entry name" value="Radical SAM enzymes"/>
    <property type="match status" value="1"/>
</dbReference>
<feature type="binding site" evidence="12">
    <location>
        <begin position="269"/>
        <end position="271"/>
    </location>
    <ligand>
        <name>GTP</name>
        <dbReference type="ChEBI" id="CHEBI:37565"/>
    </ligand>
</feature>
<dbReference type="GO" id="GO:0005525">
    <property type="term" value="F:GTP binding"/>
    <property type="evidence" value="ECO:0007669"/>
    <property type="project" value="UniProtKB-UniRule"/>
</dbReference>
<comment type="subunit">
    <text evidence="12">Monomer and homodimer.</text>
</comment>
<dbReference type="SFLD" id="SFLDG01386">
    <property type="entry name" value="main_SPASM_domain-containing"/>
    <property type="match status" value="1"/>
</dbReference>
<evidence type="ECO:0000256" key="5">
    <source>
        <dbReference type="ARBA" id="ARBA00022741"/>
    </source>
</evidence>
<feature type="binding site" evidence="12">
    <location>
        <position position="24"/>
    </location>
    <ligand>
        <name>GTP</name>
        <dbReference type="ChEBI" id="CHEBI:37565"/>
    </ligand>
</feature>
<keyword evidence="10 12" id="KW-0456">Lyase</keyword>
<dbReference type="InterPro" id="IPR050105">
    <property type="entry name" value="MoCo_biosynth_MoaA/MoaC"/>
</dbReference>
<dbReference type="GO" id="GO:0006777">
    <property type="term" value="P:Mo-molybdopterin cofactor biosynthetic process"/>
    <property type="evidence" value="ECO:0007669"/>
    <property type="project" value="UniProtKB-UniRule"/>
</dbReference>
<dbReference type="GO" id="GO:0061798">
    <property type="term" value="F:GTP 3',8'-cyclase activity"/>
    <property type="evidence" value="ECO:0007669"/>
    <property type="project" value="UniProtKB-UniRule"/>
</dbReference>
<evidence type="ECO:0000256" key="6">
    <source>
        <dbReference type="ARBA" id="ARBA00023004"/>
    </source>
</evidence>
<dbReference type="GO" id="GO:0061799">
    <property type="term" value="F:cyclic pyranopterin monophosphate synthase activity"/>
    <property type="evidence" value="ECO:0007669"/>
    <property type="project" value="TreeGrafter"/>
</dbReference>
<dbReference type="NCBIfam" id="TIGR02666">
    <property type="entry name" value="moaA"/>
    <property type="match status" value="1"/>
</dbReference>
<proteinExistence type="inferred from homology"/>
<dbReference type="SFLD" id="SFLDS00029">
    <property type="entry name" value="Radical_SAM"/>
    <property type="match status" value="1"/>
</dbReference>
<evidence type="ECO:0000256" key="10">
    <source>
        <dbReference type="ARBA" id="ARBA00023239"/>
    </source>
</evidence>
<feature type="binding site" evidence="12">
    <location>
        <position position="35"/>
    </location>
    <ligand>
        <name>[4Fe-4S] cluster</name>
        <dbReference type="ChEBI" id="CHEBI:49883"/>
        <label>1</label>
        <note>4Fe-4S-S-AdoMet</note>
    </ligand>
</feature>
<dbReference type="GO" id="GO:0051539">
    <property type="term" value="F:4 iron, 4 sulfur cluster binding"/>
    <property type="evidence" value="ECO:0007669"/>
    <property type="project" value="UniProtKB-UniRule"/>
</dbReference>
<dbReference type="EMBL" id="CP073910">
    <property type="protein sequence ID" value="QUT08220.1"/>
    <property type="molecule type" value="Genomic_DNA"/>
</dbReference>
<evidence type="ECO:0000256" key="11">
    <source>
        <dbReference type="ARBA" id="ARBA00048697"/>
    </source>
</evidence>
<evidence type="ECO:0000256" key="2">
    <source>
        <dbReference type="ARBA" id="ARBA00022485"/>
    </source>
</evidence>
<dbReference type="HAMAP" id="MF_01225_B">
    <property type="entry name" value="MoaA_B"/>
    <property type="match status" value="1"/>
</dbReference>
<feature type="domain" description="Radical SAM core" evidence="13">
    <location>
        <begin position="15"/>
        <end position="241"/>
    </location>
</feature>
<dbReference type="Pfam" id="PF06463">
    <property type="entry name" value="Mob_synth_C"/>
    <property type="match status" value="1"/>
</dbReference>
<dbReference type="InterPro" id="IPR058240">
    <property type="entry name" value="rSAM_sf"/>
</dbReference>
<dbReference type="GO" id="GO:0046872">
    <property type="term" value="F:metal ion binding"/>
    <property type="evidence" value="ECO:0007669"/>
    <property type="project" value="UniProtKB-KW"/>
</dbReference>
<reference evidence="14" key="1">
    <citation type="submission" date="2021-04" db="EMBL/GenBank/DDBJ databases">
        <title>Isolation of p-tert-butylphenol degrading bacteria Sphingobium phenoxybenzoativorans Tas13 from active sludge.</title>
        <authorList>
            <person name="Li Y."/>
        </authorList>
    </citation>
    <scope>NUCLEOTIDE SEQUENCE</scope>
    <source>
        <strain evidence="14">Tas13</strain>
    </source>
</reference>
<dbReference type="CDD" id="cd21117">
    <property type="entry name" value="Twitch_MoaA"/>
    <property type="match status" value="1"/>
</dbReference>
<dbReference type="PROSITE" id="PS01305">
    <property type="entry name" value="MOAA_NIFB_PQQE"/>
    <property type="match status" value="1"/>
</dbReference>
<dbReference type="SFLD" id="SFLDG01067">
    <property type="entry name" value="SPASM/twitch_domain_containing"/>
    <property type="match status" value="1"/>
</dbReference>
<dbReference type="PANTHER" id="PTHR22960:SF0">
    <property type="entry name" value="MOLYBDENUM COFACTOR BIOSYNTHESIS PROTEIN 1"/>
    <property type="match status" value="1"/>
</dbReference>
<dbReference type="InterPro" id="IPR006638">
    <property type="entry name" value="Elp3/MiaA/NifB-like_rSAM"/>
</dbReference>
<keyword evidence="6 12" id="KW-0408">Iron</keyword>
<feature type="binding site" evidence="12">
    <location>
        <position position="31"/>
    </location>
    <ligand>
        <name>[4Fe-4S] cluster</name>
        <dbReference type="ChEBI" id="CHEBI:49883"/>
        <label>1</label>
        <note>4Fe-4S-S-AdoMet</note>
    </ligand>
</feature>
<dbReference type="PANTHER" id="PTHR22960">
    <property type="entry name" value="MOLYBDOPTERIN COFACTOR SYNTHESIS PROTEIN A"/>
    <property type="match status" value="1"/>
</dbReference>
<dbReference type="EC" id="4.1.99.22" evidence="1 12"/>
<dbReference type="Proteomes" id="UP000681425">
    <property type="component" value="Chromosome"/>
</dbReference>
<feature type="binding site" evidence="12">
    <location>
        <position position="37"/>
    </location>
    <ligand>
        <name>S-adenosyl-L-methionine</name>
        <dbReference type="ChEBI" id="CHEBI:59789"/>
    </ligand>
</feature>
<feature type="binding site" evidence="12">
    <location>
        <position position="38"/>
    </location>
    <ligand>
        <name>[4Fe-4S] cluster</name>
        <dbReference type="ChEBI" id="CHEBI:49883"/>
        <label>1</label>
        <note>4Fe-4S-S-AdoMet</note>
    </ligand>
</feature>
<keyword evidence="8 12" id="KW-0342">GTP-binding</keyword>
<evidence type="ECO:0000259" key="13">
    <source>
        <dbReference type="PROSITE" id="PS51918"/>
    </source>
</evidence>
<feature type="binding site" evidence="12">
    <location>
        <position position="77"/>
    </location>
    <ligand>
        <name>S-adenosyl-L-methionine</name>
        <dbReference type="ChEBI" id="CHEBI:59789"/>
    </ligand>
</feature>
<dbReference type="GO" id="GO:1904047">
    <property type="term" value="F:S-adenosyl-L-methionine binding"/>
    <property type="evidence" value="ECO:0007669"/>
    <property type="project" value="UniProtKB-UniRule"/>
</dbReference>
<feature type="binding site" evidence="12">
    <location>
        <position position="267"/>
    </location>
    <ligand>
        <name>[4Fe-4S] cluster</name>
        <dbReference type="ChEBI" id="CHEBI:49883"/>
        <label>2</label>
        <note>4Fe-4S-substrate</note>
    </ligand>
</feature>
<evidence type="ECO:0000313" key="15">
    <source>
        <dbReference type="Proteomes" id="UP000681425"/>
    </source>
</evidence>
<feature type="binding site" evidence="12">
    <location>
        <position position="131"/>
    </location>
    <ligand>
        <name>S-adenosyl-L-methionine</name>
        <dbReference type="ChEBI" id="CHEBI:59789"/>
    </ligand>
</feature>
<keyword evidence="3 12" id="KW-0949">S-adenosyl-L-methionine</keyword>
<feature type="binding site" evidence="12">
    <location>
        <position position="107"/>
    </location>
    <ligand>
        <name>GTP</name>
        <dbReference type="ChEBI" id="CHEBI:37565"/>
    </ligand>
</feature>
<dbReference type="Pfam" id="PF04055">
    <property type="entry name" value="Radical_SAM"/>
    <property type="match status" value="1"/>
</dbReference>
<evidence type="ECO:0000256" key="12">
    <source>
        <dbReference type="HAMAP-Rule" id="MF_01225"/>
    </source>
</evidence>
<protein>
    <recommendedName>
        <fullName evidence="1 12">GTP 3',8-cyclase</fullName>
        <ecNumber evidence="1 12">4.1.99.22</ecNumber>
    </recommendedName>
    <alternativeName>
        <fullName evidence="12">Molybdenum cofactor biosynthesis protein A</fullName>
    </alternativeName>
</protein>
<evidence type="ECO:0000256" key="9">
    <source>
        <dbReference type="ARBA" id="ARBA00023150"/>
    </source>
</evidence>
<name>A0A975KBA1_9SPHN</name>
<evidence type="ECO:0000313" key="14">
    <source>
        <dbReference type="EMBL" id="QUT08220.1"/>
    </source>
</evidence>
<feature type="binding site" evidence="12">
    <location>
        <position position="264"/>
    </location>
    <ligand>
        <name>[4Fe-4S] cluster</name>
        <dbReference type="ChEBI" id="CHEBI:49883"/>
        <label>2</label>
        <note>4Fe-4S-substrate</note>
    </ligand>
</feature>
<keyword evidence="2 12" id="KW-0004">4Fe-4S</keyword>
<comment type="function">
    <text evidence="12">Catalyzes the cyclization of GTP to (8S)-3',8-cyclo-7,8-dihydroguanosine 5'-triphosphate.</text>
</comment>
<keyword evidence="15" id="KW-1185">Reference proteome</keyword>
<evidence type="ECO:0000256" key="1">
    <source>
        <dbReference type="ARBA" id="ARBA00012167"/>
    </source>
</evidence>
<evidence type="ECO:0000256" key="8">
    <source>
        <dbReference type="ARBA" id="ARBA00023134"/>
    </source>
</evidence>
<dbReference type="Gene3D" id="3.20.20.70">
    <property type="entry name" value="Aldolase class I"/>
    <property type="match status" value="1"/>
</dbReference>
<comment type="pathway">
    <text evidence="12">Cofactor biosynthesis; molybdopterin biosynthesis.</text>
</comment>
<feature type="binding site" evidence="12">
    <location>
        <position position="73"/>
    </location>
    <ligand>
        <name>GTP</name>
        <dbReference type="ChEBI" id="CHEBI:37565"/>
    </ligand>
</feature>
<comment type="similarity">
    <text evidence="12">Belongs to the radical SAM superfamily. MoaA family.</text>
</comment>
<sequence>MQSTEKMLDRAMTDGFGRRIDYLRISVTDRCDLRCRYCMSEKMQFLQRKDVLTLEETAIIADRFIARGVRHIRLTGGEPLVRRDFPELAHRIGRHLRTGALKELTLTTNGTHLAEHVDALASAGIRRINVSLDSLDAEKYAFITRGGAIDKVLDGLAAARSAGIAIKINMVALRGINDSEFVPMLEWCSVQGHDLTLIETMPLGEVGEDRFDRYMPLHEAVAAIGKHYELLPMKYRTGGPARYFAVDGTDVKLGLITPLTDNFCAGCNRMRLTCQGKIFMCLGHEDHIDLKAAFRENGASAIDALLDRALAAKPERHGFAITQGSTQGATRRHMNVTGG</sequence>
<feature type="binding site" evidence="12">
    <location>
        <position position="167"/>
    </location>
    <ligand>
        <name>GTP</name>
        <dbReference type="ChEBI" id="CHEBI:37565"/>
    </ligand>
</feature>
<dbReference type="KEGG" id="spph:KFK14_10430"/>
<dbReference type="InterPro" id="IPR013483">
    <property type="entry name" value="MoaA"/>
</dbReference>
<accession>A0A975KBA1</accession>
<dbReference type="InterPro" id="IPR040064">
    <property type="entry name" value="MoaA-like"/>
</dbReference>
<comment type="catalytic activity">
    <reaction evidence="11 12">
        <text>GTP + AH2 + S-adenosyl-L-methionine = (8S)-3',8-cyclo-7,8-dihydroguanosine 5'-triphosphate + 5'-deoxyadenosine + L-methionine + A + H(+)</text>
        <dbReference type="Rhea" id="RHEA:49576"/>
        <dbReference type="ChEBI" id="CHEBI:13193"/>
        <dbReference type="ChEBI" id="CHEBI:15378"/>
        <dbReference type="ChEBI" id="CHEBI:17319"/>
        <dbReference type="ChEBI" id="CHEBI:17499"/>
        <dbReference type="ChEBI" id="CHEBI:37565"/>
        <dbReference type="ChEBI" id="CHEBI:57844"/>
        <dbReference type="ChEBI" id="CHEBI:59789"/>
        <dbReference type="ChEBI" id="CHEBI:131766"/>
        <dbReference type="EC" id="4.1.99.22"/>
    </reaction>
</comment>
<evidence type="ECO:0000256" key="4">
    <source>
        <dbReference type="ARBA" id="ARBA00022723"/>
    </source>
</evidence>
<keyword evidence="4 12" id="KW-0479">Metal-binding</keyword>
<dbReference type="InterPro" id="IPR010505">
    <property type="entry name" value="MoaA_twitch"/>
</dbReference>
<keyword evidence="7 12" id="KW-0411">Iron-sulfur</keyword>
<gene>
    <name evidence="12 14" type="primary">moaA</name>
    <name evidence="14" type="ORF">KFK14_10430</name>
</gene>
<feature type="binding site" evidence="12">
    <location>
        <position position="281"/>
    </location>
    <ligand>
        <name>[4Fe-4S] cluster</name>
        <dbReference type="ChEBI" id="CHEBI:49883"/>
        <label>2</label>
        <note>4Fe-4S-substrate</note>
    </ligand>
</feature>
<dbReference type="SFLD" id="SFLDG01383">
    <property type="entry name" value="cyclic_pyranopterin_phosphate"/>
    <property type="match status" value="1"/>
</dbReference>
<dbReference type="PROSITE" id="PS51918">
    <property type="entry name" value="RADICAL_SAM"/>
    <property type="match status" value="1"/>
</dbReference>
<keyword evidence="9 12" id="KW-0501">Molybdenum cofactor biosynthesis</keyword>
<keyword evidence="5 12" id="KW-0547">Nucleotide-binding</keyword>
<organism evidence="14 15">
    <name type="scientific">Sphingobium phenoxybenzoativorans</name>
    <dbReference type="NCBI Taxonomy" id="1592790"/>
    <lineage>
        <taxon>Bacteria</taxon>
        <taxon>Pseudomonadati</taxon>
        <taxon>Pseudomonadota</taxon>
        <taxon>Alphaproteobacteria</taxon>
        <taxon>Sphingomonadales</taxon>
        <taxon>Sphingomonadaceae</taxon>
        <taxon>Sphingobium</taxon>
    </lineage>
</organism>
<evidence type="ECO:0000256" key="3">
    <source>
        <dbReference type="ARBA" id="ARBA00022691"/>
    </source>
</evidence>